<comment type="caution">
    <text evidence="3">The sequence shown here is derived from an EMBL/GenBank/DDBJ whole genome shotgun (WGS) entry which is preliminary data.</text>
</comment>
<name>F5T0U5_9GAMM</name>
<protein>
    <submittedName>
        <fullName evidence="3">Membrane protein</fullName>
    </submittedName>
</protein>
<dbReference type="Proteomes" id="UP000003544">
    <property type="component" value="Unassembled WGS sequence"/>
</dbReference>
<keyword evidence="1" id="KW-0812">Transmembrane</keyword>
<keyword evidence="1" id="KW-1133">Transmembrane helix</keyword>
<evidence type="ECO:0000313" key="4">
    <source>
        <dbReference type="Proteomes" id="UP000003544"/>
    </source>
</evidence>
<evidence type="ECO:0000256" key="2">
    <source>
        <dbReference type="SAM" id="SignalP"/>
    </source>
</evidence>
<dbReference type="Pfam" id="PF11190">
    <property type="entry name" value="DUF2976"/>
    <property type="match status" value="1"/>
</dbReference>
<evidence type="ECO:0000313" key="3">
    <source>
        <dbReference type="EMBL" id="EGL54006.1"/>
    </source>
</evidence>
<dbReference type="RefSeq" id="WP_007146254.1">
    <property type="nucleotide sequence ID" value="NZ_AFIG01000002.1"/>
</dbReference>
<feature type="transmembrane region" description="Helical" evidence="1">
    <location>
        <begin position="86"/>
        <end position="105"/>
    </location>
</feature>
<reference evidence="3 4" key="1">
    <citation type="journal article" date="2011" name="J. Bacteriol.">
        <title>Draft genome sequence of Methylophaga aminisulfidivorans MP T.</title>
        <authorList>
            <person name="Han G.H."/>
            <person name="Kim W."/>
            <person name="Chun J."/>
            <person name="Kim S.W."/>
        </authorList>
    </citation>
    <scope>NUCLEOTIDE SEQUENCE [LARGE SCALE GENOMIC DNA]</scope>
    <source>
        <strain evidence="4">MP(T)</strain>
    </source>
</reference>
<dbReference type="EMBL" id="AFIG01000002">
    <property type="protein sequence ID" value="EGL54006.1"/>
    <property type="molecule type" value="Genomic_DNA"/>
</dbReference>
<dbReference type="STRING" id="1026882.MAMP_00488"/>
<organism evidence="3 4">
    <name type="scientific">Methylophaga aminisulfidivorans MP</name>
    <dbReference type="NCBI Taxonomy" id="1026882"/>
    <lineage>
        <taxon>Bacteria</taxon>
        <taxon>Pseudomonadati</taxon>
        <taxon>Pseudomonadota</taxon>
        <taxon>Gammaproteobacteria</taxon>
        <taxon>Thiotrichales</taxon>
        <taxon>Piscirickettsiaceae</taxon>
        <taxon>Methylophaga</taxon>
    </lineage>
</organism>
<feature type="transmembrane region" description="Helical" evidence="1">
    <location>
        <begin position="45"/>
        <end position="65"/>
    </location>
</feature>
<evidence type="ECO:0000256" key="1">
    <source>
        <dbReference type="SAM" id="Phobius"/>
    </source>
</evidence>
<dbReference type="NCBIfam" id="TIGR03745">
    <property type="entry name" value="conj_TIGR03745"/>
    <property type="match status" value="1"/>
</dbReference>
<dbReference type="InterPro" id="IPR021356">
    <property type="entry name" value="Integr_conj_element_PFL4702"/>
</dbReference>
<proteinExistence type="predicted"/>
<keyword evidence="4" id="KW-1185">Reference proteome</keyword>
<feature type="signal peptide" evidence="2">
    <location>
        <begin position="1"/>
        <end position="21"/>
    </location>
</feature>
<dbReference type="OrthoDB" id="5784566at2"/>
<feature type="chain" id="PRO_5003326845" evidence="2">
    <location>
        <begin position="22"/>
        <end position="112"/>
    </location>
</feature>
<gene>
    <name evidence="3" type="ORF">MAMP_00488</name>
</gene>
<keyword evidence="1" id="KW-0472">Membrane</keyword>
<sequence>MKKILITASAFYLSICQKAYAKLPTAVPPSTGSANGNWLELLKGYIKDASLLLGLTLSVVGFIWLSWIAFSDINQARTGRKEWGEVGVTVIAGAGVFAFVSYLLYQASDVFK</sequence>
<dbReference type="AlphaFoldDB" id="F5T0U5"/>
<keyword evidence="2" id="KW-0732">Signal</keyword>
<accession>F5T0U5</accession>